<evidence type="ECO:0000256" key="3">
    <source>
        <dbReference type="ARBA" id="ARBA00022603"/>
    </source>
</evidence>
<keyword evidence="5 6" id="KW-0949">S-adenosyl-L-methionine</keyword>
<evidence type="ECO:0000256" key="4">
    <source>
        <dbReference type="ARBA" id="ARBA00022679"/>
    </source>
</evidence>
<dbReference type="FunFam" id="3.40.50.150:FF:000041">
    <property type="entry name" value="Ribosomal RNA small subunit methyltransferase G"/>
    <property type="match status" value="1"/>
</dbReference>
<feature type="binding site" evidence="6">
    <location>
        <position position="79"/>
    </location>
    <ligand>
        <name>S-adenosyl-L-methionine</name>
        <dbReference type="ChEBI" id="CHEBI:59789"/>
    </ligand>
</feature>
<dbReference type="InterPro" id="IPR003682">
    <property type="entry name" value="rRNA_ssu_MeTfrase_G"/>
</dbReference>
<dbReference type="Proteomes" id="UP000276437">
    <property type="component" value="Chromosome"/>
</dbReference>
<keyword evidence="2 6" id="KW-0698">rRNA processing</keyword>
<evidence type="ECO:0000313" key="8">
    <source>
        <dbReference type="Proteomes" id="UP000276437"/>
    </source>
</evidence>
<evidence type="ECO:0000256" key="1">
    <source>
        <dbReference type="ARBA" id="ARBA00022490"/>
    </source>
</evidence>
<keyword evidence="3 6" id="KW-0489">Methyltransferase</keyword>
<comment type="caution">
    <text evidence="6">Lacks conserved residue(s) required for the propagation of feature annotation.</text>
</comment>
<gene>
    <name evidence="6 7" type="primary">rsmG</name>
    <name evidence="7" type="ORF">MAMMFC1_01234</name>
</gene>
<keyword evidence="4 6" id="KW-0808">Transferase</keyword>
<dbReference type="PIRSF" id="PIRSF003078">
    <property type="entry name" value="GidB"/>
    <property type="match status" value="1"/>
</dbReference>
<sequence length="239" mass="26747">MSLFTEYLSRTAKEYGLILDEAKFAAFDRYYHLLIEWNEKINLTAITEPEEVAVKHIIDSLSCYDAAIFATGARVADVGTGAGFPGIPLKIFQPDLKLTLLDSLNKRLVFLQQVIDELKLCDVTVLHSRAEDAGKNKSQRESYRIVLSRAVARLNVLSEYCLPLVEKGGWFIAHKGAQYQAELAEADKAIVTLGGKVERVIPVQLPGLSDRRAVIYIRKLNTTPLIYPRKSGMPEKKPL</sequence>
<feature type="binding site" evidence="6">
    <location>
        <begin position="130"/>
        <end position="131"/>
    </location>
    <ligand>
        <name>S-adenosyl-L-methionine</name>
        <dbReference type="ChEBI" id="CHEBI:59789"/>
    </ligand>
</feature>
<dbReference type="InterPro" id="IPR029063">
    <property type="entry name" value="SAM-dependent_MTases_sf"/>
</dbReference>
<feature type="binding site" evidence="6">
    <location>
        <position position="84"/>
    </location>
    <ligand>
        <name>S-adenosyl-L-methionine</name>
        <dbReference type="ChEBI" id="CHEBI:59789"/>
    </ligand>
</feature>
<keyword evidence="8" id="KW-1185">Reference proteome</keyword>
<comment type="subcellular location">
    <subcellularLocation>
        <location evidence="6">Cytoplasm</location>
    </subcellularLocation>
</comment>
<comment type="similarity">
    <text evidence="6">Belongs to the methyltransferase superfamily. RNA methyltransferase RsmG family.</text>
</comment>
<dbReference type="Pfam" id="PF02527">
    <property type="entry name" value="GidB"/>
    <property type="match status" value="1"/>
</dbReference>
<dbReference type="Gene3D" id="3.40.50.150">
    <property type="entry name" value="Vaccinia Virus protein VP39"/>
    <property type="match status" value="1"/>
</dbReference>
<dbReference type="GO" id="GO:0070043">
    <property type="term" value="F:rRNA (guanine-N7-)-methyltransferase activity"/>
    <property type="evidence" value="ECO:0007669"/>
    <property type="project" value="UniProtKB-UniRule"/>
</dbReference>
<name>A0A348AHN2_9FIRM</name>
<dbReference type="EC" id="2.1.1.-" evidence="6"/>
<dbReference type="NCBIfam" id="TIGR00138">
    <property type="entry name" value="rsmG_gidB"/>
    <property type="match status" value="1"/>
</dbReference>
<protein>
    <recommendedName>
        <fullName evidence="6">Ribosomal RNA small subunit methyltransferase G</fullName>
        <ecNumber evidence="6">2.1.1.-</ecNumber>
    </recommendedName>
    <alternativeName>
        <fullName evidence="6">16S rRNA 7-methylguanosine methyltransferase</fullName>
        <shortName evidence="6">16S rRNA m7G methyltransferase</shortName>
    </alternativeName>
</protein>
<evidence type="ECO:0000256" key="6">
    <source>
        <dbReference type="HAMAP-Rule" id="MF_00074"/>
    </source>
</evidence>
<dbReference type="PANTHER" id="PTHR31760:SF0">
    <property type="entry name" value="S-ADENOSYL-L-METHIONINE-DEPENDENT METHYLTRANSFERASES SUPERFAMILY PROTEIN"/>
    <property type="match status" value="1"/>
</dbReference>
<dbReference type="PANTHER" id="PTHR31760">
    <property type="entry name" value="S-ADENOSYL-L-METHIONINE-DEPENDENT METHYLTRANSFERASES SUPERFAMILY PROTEIN"/>
    <property type="match status" value="1"/>
</dbReference>
<evidence type="ECO:0000256" key="2">
    <source>
        <dbReference type="ARBA" id="ARBA00022552"/>
    </source>
</evidence>
<reference evidence="7 8" key="1">
    <citation type="journal article" date="2018" name="Int. J. Syst. Evol. Microbiol.">
        <title>Methylomusa anaerophila gen. nov., sp. nov., an anaerobic methanol-utilizing bacterium isolated from a microbial fuel cell.</title>
        <authorList>
            <person name="Amano N."/>
            <person name="Yamamuro A."/>
            <person name="Miyahara M."/>
            <person name="Kouzuma A."/>
            <person name="Abe T."/>
            <person name="Watanabe K."/>
        </authorList>
    </citation>
    <scope>NUCLEOTIDE SEQUENCE [LARGE SCALE GENOMIC DNA]</scope>
    <source>
        <strain evidence="7 8">MMFC1</strain>
    </source>
</reference>
<proteinExistence type="inferred from homology"/>
<comment type="function">
    <text evidence="6">Specifically methylates the N7 position of a guanine in 16S rRNA.</text>
</comment>
<organism evidence="7 8">
    <name type="scientific">Methylomusa anaerophila</name>
    <dbReference type="NCBI Taxonomy" id="1930071"/>
    <lineage>
        <taxon>Bacteria</taxon>
        <taxon>Bacillati</taxon>
        <taxon>Bacillota</taxon>
        <taxon>Negativicutes</taxon>
        <taxon>Selenomonadales</taxon>
        <taxon>Sporomusaceae</taxon>
        <taxon>Methylomusa</taxon>
    </lineage>
</organism>
<dbReference type="GO" id="GO:0005829">
    <property type="term" value="C:cytosol"/>
    <property type="evidence" value="ECO:0007669"/>
    <property type="project" value="TreeGrafter"/>
</dbReference>
<accession>A0A348AHN2</accession>
<dbReference type="SUPFAM" id="SSF53335">
    <property type="entry name" value="S-adenosyl-L-methionine-dependent methyltransferases"/>
    <property type="match status" value="1"/>
</dbReference>
<dbReference type="RefSeq" id="WP_126307373.1">
    <property type="nucleotide sequence ID" value="NZ_AP018449.1"/>
</dbReference>
<dbReference type="OrthoDB" id="9808773at2"/>
<dbReference type="AlphaFoldDB" id="A0A348AHN2"/>
<dbReference type="KEGG" id="mana:MAMMFC1_01234"/>
<evidence type="ECO:0000256" key="5">
    <source>
        <dbReference type="ARBA" id="ARBA00022691"/>
    </source>
</evidence>
<dbReference type="EMBL" id="AP018449">
    <property type="protein sequence ID" value="BBB90580.1"/>
    <property type="molecule type" value="Genomic_DNA"/>
</dbReference>
<keyword evidence="1 6" id="KW-0963">Cytoplasm</keyword>
<feature type="binding site" evidence="6">
    <location>
        <position position="149"/>
    </location>
    <ligand>
        <name>S-adenosyl-L-methionine</name>
        <dbReference type="ChEBI" id="CHEBI:59789"/>
    </ligand>
</feature>
<evidence type="ECO:0000313" key="7">
    <source>
        <dbReference type="EMBL" id="BBB90580.1"/>
    </source>
</evidence>
<dbReference type="HAMAP" id="MF_00074">
    <property type="entry name" value="16SrRNA_methyltr_G"/>
    <property type="match status" value="1"/>
</dbReference>